<name>A0AAD9HLF1_9PEZI</name>
<proteinExistence type="predicted"/>
<dbReference type="EMBL" id="MU842855">
    <property type="protein sequence ID" value="KAK2030129.1"/>
    <property type="molecule type" value="Genomic_DNA"/>
</dbReference>
<gene>
    <name evidence="2" type="ORF">LX32DRAFT_336650</name>
</gene>
<reference evidence="2" key="1">
    <citation type="submission" date="2021-06" db="EMBL/GenBank/DDBJ databases">
        <title>Comparative genomics, transcriptomics and evolutionary studies reveal genomic signatures of adaptation to plant cell wall in hemibiotrophic fungi.</title>
        <authorList>
            <consortium name="DOE Joint Genome Institute"/>
            <person name="Baroncelli R."/>
            <person name="Diaz J.F."/>
            <person name="Benocci T."/>
            <person name="Peng M."/>
            <person name="Battaglia E."/>
            <person name="Haridas S."/>
            <person name="Andreopoulos W."/>
            <person name="Labutti K."/>
            <person name="Pangilinan J."/>
            <person name="Floch G.L."/>
            <person name="Makela M.R."/>
            <person name="Henrissat B."/>
            <person name="Grigoriev I.V."/>
            <person name="Crouch J.A."/>
            <person name="De Vries R.P."/>
            <person name="Sukno S.A."/>
            <person name="Thon M.R."/>
        </authorList>
    </citation>
    <scope>NUCLEOTIDE SEQUENCE</scope>
    <source>
        <strain evidence="2">MAFF235873</strain>
    </source>
</reference>
<sequence>MHSAPRMCTAPSTVLIHCALGTSTTPRLLRVDYGRRRTGNRQRGRPGSASVRRGLRSQHNAERSVAALTLQDRLSFKRVR</sequence>
<evidence type="ECO:0000313" key="3">
    <source>
        <dbReference type="Proteomes" id="UP001232148"/>
    </source>
</evidence>
<dbReference type="Proteomes" id="UP001232148">
    <property type="component" value="Unassembled WGS sequence"/>
</dbReference>
<dbReference type="AlphaFoldDB" id="A0AAD9HLF1"/>
<accession>A0AAD9HLF1</accession>
<organism evidence="2 3">
    <name type="scientific">Colletotrichum zoysiae</name>
    <dbReference type="NCBI Taxonomy" id="1216348"/>
    <lineage>
        <taxon>Eukaryota</taxon>
        <taxon>Fungi</taxon>
        <taxon>Dikarya</taxon>
        <taxon>Ascomycota</taxon>
        <taxon>Pezizomycotina</taxon>
        <taxon>Sordariomycetes</taxon>
        <taxon>Hypocreomycetidae</taxon>
        <taxon>Glomerellales</taxon>
        <taxon>Glomerellaceae</taxon>
        <taxon>Colletotrichum</taxon>
        <taxon>Colletotrichum graminicola species complex</taxon>
    </lineage>
</organism>
<comment type="caution">
    <text evidence="2">The sequence shown here is derived from an EMBL/GenBank/DDBJ whole genome shotgun (WGS) entry which is preliminary data.</text>
</comment>
<evidence type="ECO:0000256" key="1">
    <source>
        <dbReference type="SAM" id="MobiDB-lite"/>
    </source>
</evidence>
<evidence type="ECO:0000313" key="2">
    <source>
        <dbReference type="EMBL" id="KAK2030129.1"/>
    </source>
</evidence>
<feature type="region of interest" description="Disordered" evidence="1">
    <location>
        <begin position="33"/>
        <end position="64"/>
    </location>
</feature>
<protein>
    <submittedName>
        <fullName evidence="2">Uncharacterized protein</fullName>
    </submittedName>
</protein>
<keyword evidence="3" id="KW-1185">Reference proteome</keyword>